<gene>
    <name evidence="1" type="ORF">HPB50_016653</name>
</gene>
<name>A0ACB7TL07_HYAAI</name>
<dbReference type="EMBL" id="CM023481">
    <property type="protein sequence ID" value="KAH6947007.1"/>
    <property type="molecule type" value="Genomic_DNA"/>
</dbReference>
<reference evidence="1" key="1">
    <citation type="submission" date="2020-05" db="EMBL/GenBank/DDBJ databases">
        <title>Large-scale comparative analyses of tick genomes elucidate their genetic diversity and vector capacities.</title>
        <authorList>
            <person name="Jia N."/>
            <person name="Wang J."/>
            <person name="Shi W."/>
            <person name="Du L."/>
            <person name="Sun Y."/>
            <person name="Zhan W."/>
            <person name="Jiang J."/>
            <person name="Wang Q."/>
            <person name="Zhang B."/>
            <person name="Ji P."/>
            <person name="Sakyi L.B."/>
            <person name="Cui X."/>
            <person name="Yuan T."/>
            <person name="Jiang B."/>
            <person name="Yang W."/>
            <person name="Lam T.T.-Y."/>
            <person name="Chang Q."/>
            <person name="Ding S."/>
            <person name="Wang X."/>
            <person name="Zhu J."/>
            <person name="Ruan X."/>
            <person name="Zhao L."/>
            <person name="Wei J."/>
            <person name="Que T."/>
            <person name="Du C."/>
            <person name="Cheng J."/>
            <person name="Dai P."/>
            <person name="Han X."/>
            <person name="Huang E."/>
            <person name="Gao Y."/>
            <person name="Liu J."/>
            <person name="Shao H."/>
            <person name="Ye R."/>
            <person name="Li L."/>
            <person name="Wei W."/>
            <person name="Wang X."/>
            <person name="Wang C."/>
            <person name="Yang T."/>
            <person name="Huo Q."/>
            <person name="Li W."/>
            <person name="Guo W."/>
            <person name="Chen H."/>
            <person name="Zhou L."/>
            <person name="Ni X."/>
            <person name="Tian J."/>
            <person name="Zhou Y."/>
            <person name="Sheng Y."/>
            <person name="Liu T."/>
            <person name="Pan Y."/>
            <person name="Xia L."/>
            <person name="Li J."/>
            <person name="Zhao F."/>
            <person name="Cao W."/>
        </authorList>
    </citation>
    <scope>NUCLEOTIDE SEQUENCE</scope>
    <source>
        <strain evidence="1">Hyas-2018</strain>
    </source>
</reference>
<protein>
    <submittedName>
        <fullName evidence="1">Uncharacterized protein</fullName>
    </submittedName>
</protein>
<proteinExistence type="predicted"/>
<keyword evidence="2" id="KW-1185">Reference proteome</keyword>
<sequence>MRSKGTSTGRCPQLFMRLQRRRDFACVRKGGKARTEKRVIRLADWPNGCEYGRYSIRHSSVHCNNAKPEVAEANAAPAGIKQEEEWSRASTTRENGESAYGASATTSVRRALIDSDPSASALPCHPLHRTRGAASLNVARQTGLQSTGEGGCPWPFYRRTSLSAANDCGRPQMRAAWEEARLPDDFSATKWVRRARALLARLRLAAALFAPRRLLYCVPPIPLWKPPVSSRRIYLAHAESALFGKD</sequence>
<organism evidence="1 2">
    <name type="scientific">Hyalomma asiaticum</name>
    <name type="common">Tick</name>
    <dbReference type="NCBI Taxonomy" id="266040"/>
    <lineage>
        <taxon>Eukaryota</taxon>
        <taxon>Metazoa</taxon>
        <taxon>Ecdysozoa</taxon>
        <taxon>Arthropoda</taxon>
        <taxon>Chelicerata</taxon>
        <taxon>Arachnida</taxon>
        <taxon>Acari</taxon>
        <taxon>Parasitiformes</taxon>
        <taxon>Ixodida</taxon>
        <taxon>Ixodoidea</taxon>
        <taxon>Ixodidae</taxon>
        <taxon>Hyalomminae</taxon>
        <taxon>Hyalomma</taxon>
    </lineage>
</organism>
<accession>A0ACB7TL07</accession>
<comment type="caution">
    <text evidence="1">The sequence shown here is derived from an EMBL/GenBank/DDBJ whole genome shotgun (WGS) entry which is preliminary data.</text>
</comment>
<dbReference type="Proteomes" id="UP000821845">
    <property type="component" value="Chromosome 1"/>
</dbReference>
<evidence type="ECO:0000313" key="2">
    <source>
        <dbReference type="Proteomes" id="UP000821845"/>
    </source>
</evidence>
<evidence type="ECO:0000313" key="1">
    <source>
        <dbReference type="EMBL" id="KAH6947007.1"/>
    </source>
</evidence>